<organism evidence="2 3">
    <name type="scientific">Emericellopsis atlantica</name>
    <dbReference type="NCBI Taxonomy" id="2614577"/>
    <lineage>
        <taxon>Eukaryota</taxon>
        <taxon>Fungi</taxon>
        <taxon>Dikarya</taxon>
        <taxon>Ascomycota</taxon>
        <taxon>Pezizomycotina</taxon>
        <taxon>Sordariomycetes</taxon>
        <taxon>Hypocreomycetidae</taxon>
        <taxon>Hypocreales</taxon>
        <taxon>Bionectriaceae</taxon>
        <taxon>Emericellopsis</taxon>
    </lineage>
</organism>
<feature type="transmembrane region" description="Helical" evidence="1">
    <location>
        <begin position="116"/>
        <end position="135"/>
    </location>
</feature>
<keyword evidence="1" id="KW-0812">Transmembrane</keyword>
<dbReference type="Proteomes" id="UP000887229">
    <property type="component" value="Unassembled WGS sequence"/>
</dbReference>
<sequence>MPSSRITCTTLSTYYVRTTGIALGARRNQHLVVIIIRPYHRFTVLIVPTRRKDWSVFEVSHRPVGRHPPSLPQGGDGGGGAWRQDKDWSRRYLSIHHQAFPLKTYRKRLAKRTRTIYVYLSVHLGTLHIASTMLFRPAGSGAPLAWCGVPSSHWHWQ</sequence>
<proteinExistence type="predicted"/>
<protein>
    <submittedName>
        <fullName evidence="2">Uncharacterized protein</fullName>
    </submittedName>
</protein>
<dbReference type="GeneID" id="70293484"/>
<keyword evidence="1" id="KW-1133">Transmembrane helix</keyword>
<evidence type="ECO:0000313" key="2">
    <source>
        <dbReference type="EMBL" id="KAG9258800.1"/>
    </source>
</evidence>
<comment type="caution">
    <text evidence="2">The sequence shown here is derived from an EMBL/GenBank/DDBJ whole genome shotgun (WGS) entry which is preliminary data.</text>
</comment>
<keyword evidence="3" id="KW-1185">Reference proteome</keyword>
<reference evidence="2" key="1">
    <citation type="journal article" date="2021" name="IMA Fungus">
        <title>Genomic characterization of three marine fungi, including Emericellopsis atlantica sp. nov. with signatures of a generalist lifestyle and marine biomass degradation.</title>
        <authorList>
            <person name="Hagestad O.C."/>
            <person name="Hou L."/>
            <person name="Andersen J.H."/>
            <person name="Hansen E.H."/>
            <person name="Altermark B."/>
            <person name="Li C."/>
            <person name="Kuhnert E."/>
            <person name="Cox R.J."/>
            <person name="Crous P.W."/>
            <person name="Spatafora J.W."/>
            <person name="Lail K."/>
            <person name="Amirebrahimi M."/>
            <person name="Lipzen A."/>
            <person name="Pangilinan J."/>
            <person name="Andreopoulos W."/>
            <person name="Hayes R.D."/>
            <person name="Ng V."/>
            <person name="Grigoriev I.V."/>
            <person name="Jackson S.A."/>
            <person name="Sutton T.D.S."/>
            <person name="Dobson A.D.W."/>
            <person name="Rama T."/>
        </authorList>
    </citation>
    <scope>NUCLEOTIDE SEQUENCE</scope>
    <source>
        <strain evidence="2">TS7</strain>
    </source>
</reference>
<keyword evidence="1" id="KW-0472">Membrane</keyword>
<dbReference type="AlphaFoldDB" id="A0A9P7ZWA7"/>
<gene>
    <name evidence="2" type="ORF">F5Z01DRAFT_641445</name>
</gene>
<evidence type="ECO:0000256" key="1">
    <source>
        <dbReference type="SAM" id="Phobius"/>
    </source>
</evidence>
<accession>A0A9P7ZWA7</accession>
<dbReference type="RefSeq" id="XP_046122724.1">
    <property type="nucleotide sequence ID" value="XM_046262581.1"/>
</dbReference>
<name>A0A9P7ZWA7_9HYPO</name>
<evidence type="ECO:0000313" key="3">
    <source>
        <dbReference type="Proteomes" id="UP000887229"/>
    </source>
</evidence>
<dbReference type="EMBL" id="MU251242">
    <property type="protein sequence ID" value="KAG9258800.1"/>
    <property type="molecule type" value="Genomic_DNA"/>
</dbReference>